<evidence type="ECO:0000313" key="2">
    <source>
        <dbReference type="EMBL" id="QQR38385.1"/>
    </source>
</evidence>
<evidence type="ECO:0000313" key="3">
    <source>
        <dbReference type="Proteomes" id="UP000595857"/>
    </source>
</evidence>
<proteinExistence type="predicted"/>
<reference evidence="2 3" key="1">
    <citation type="submission" date="2021-01" db="EMBL/GenBank/DDBJ databases">
        <title>Genome seq and assembly of Devosia sp. LEGU1.</title>
        <authorList>
            <person name="Chhetri G."/>
        </authorList>
    </citation>
    <scope>NUCLEOTIDE SEQUENCE [LARGE SCALE GENOMIC DNA]</scope>
    <source>
        <strain evidence="2 3">LEGU1</strain>
    </source>
</reference>
<keyword evidence="3" id="KW-1185">Reference proteome</keyword>
<keyword evidence="1" id="KW-0812">Transmembrane</keyword>
<sequence length="55" mass="6033">MIWKIALALVGCIAVGLIYEEVISGLLGWMICGAVLAGTCYPLFKTLFERRGMKL</sequence>
<name>A0ABX7C2D1_9HYPH</name>
<dbReference type="EMBL" id="CP068046">
    <property type="protein sequence ID" value="QQR38385.1"/>
    <property type="molecule type" value="Genomic_DNA"/>
</dbReference>
<feature type="transmembrane region" description="Helical" evidence="1">
    <location>
        <begin position="26"/>
        <end position="44"/>
    </location>
</feature>
<gene>
    <name evidence="2" type="ORF">JI748_11395</name>
</gene>
<dbReference type="Proteomes" id="UP000595857">
    <property type="component" value="Chromosome"/>
</dbReference>
<keyword evidence="1" id="KW-1133">Transmembrane helix</keyword>
<keyword evidence="1" id="KW-0472">Membrane</keyword>
<protein>
    <submittedName>
        <fullName evidence="2">Uncharacterized protein</fullName>
    </submittedName>
</protein>
<organism evidence="2 3">
    <name type="scientific">Devosia rhizoryzae</name>
    <dbReference type="NCBI Taxonomy" id="2774137"/>
    <lineage>
        <taxon>Bacteria</taxon>
        <taxon>Pseudomonadati</taxon>
        <taxon>Pseudomonadota</taxon>
        <taxon>Alphaproteobacteria</taxon>
        <taxon>Hyphomicrobiales</taxon>
        <taxon>Devosiaceae</taxon>
        <taxon>Devosia</taxon>
    </lineage>
</organism>
<dbReference type="RefSeq" id="WP_201630665.1">
    <property type="nucleotide sequence ID" value="NZ_CP068046.1"/>
</dbReference>
<accession>A0ABX7C2D1</accession>
<evidence type="ECO:0000256" key="1">
    <source>
        <dbReference type="SAM" id="Phobius"/>
    </source>
</evidence>